<evidence type="ECO:0000256" key="4">
    <source>
        <dbReference type="ARBA" id="ARBA00022737"/>
    </source>
</evidence>
<accession>A0A5M8FCX5</accession>
<evidence type="ECO:0000313" key="8">
    <source>
        <dbReference type="Proteomes" id="UP000322981"/>
    </source>
</evidence>
<feature type="domain" description="SIS" evidence="6">
    <location>
        <begin position="39"/>
        <end position="180"/>
    </location>
</feature>
<dbReference type="AlphaFoldDB" id="A0A5M8FCX5"/>
<keyword evidence="4" id="KW-0677">Repeat</keyword>
<dbReference type="GO" id="GO:0006002">
    <property type="term" value="P:fructose 6-phosphate metabolic process"/>
    <property type="evidence" value="ECO:0007669"/>
    <property type="project" value="TreeGrafter"/>
</dbReference>
<comment type="catalytic activity">
    <reaction evidence="1">
        <text>D-fructose 6-phosphate + L-glutamine = D-glucosamine 6-phosphate + L-glutamate</text>
        <dbReference type="Rhea" id="RHEA:13237"/>
        <dbReference type="ChEBI" id="CHEBI:29985"/>
        <dbReference type="ChEBI" id="CHEBI:58359"/>
        <dbReference type="ChEBI" id="CHEBI:58725"/>
        <dbReference type="ChEBI" id="CHEBI:61527"/>
        <dbReference type="EC" id="2.6.1.16"/>
    </reaction>
</comment>
<evidence type="ECO:0000256" key="2">
    <source>
        <dbReference type="ARBA" id="ARBA00012916"/>
    </source>
</evidence>
<evidence type="ECO:0000256" key="5">
    <source>
        <dbReference type="ARBA" id="ARBA00022962"/>
    </source>
</evidence>
<feature type="domain" description="SIS" evidence="6">
    <location>
        <begin position="217"/>
        <end position="359"/>
    </location>
</feature>
<dbReference type="InterPro" id="IPR046348">
    <property type="entry name" value="SIS_dom_sf"/>
</dbReference>
<evidence type="ECO:0000256" key="3">
    <source>
        <dbReference type="ARBA" id="ARBA00016090"/>
    </source>
</evidence>
<dbReference type="GO" id="GO:0004360">
    <property type="term" value="F:glutamine-fructose-6-phosphate transaminase (isomerizing) activity"/>
    <property type="evidence" value="ECO:0007669"/>
    <property type="project" value="UniProtKB-EC"/>
</dbReference>
<gene>
    <name evidence="7" type="ORF">F2Q65_17775</name>
</gene>
<proteinExistence type="predicted"/>
<evidence type="ECO:0000256" key="1">
    <source>
        <dbReference type="ARBA" id="ARBA00001031"/>
    </source>
</evidence>
<dbReference type="Gene3D" id="3.40.50.10490">
    <property type="entry name" value="Glucose-6-phosphate isomerase like protein, domain 1"/>
    <property type="match status" value="2"/>
</dbReference>
<dbReference type="PANTHER" id="PTHR10937">
    <property type="entry name" value="GLUCOSAMINE--FRUCTOSE-6-PHOSPHATE AMINOTRANSFERASE, ISOMERIZING"/>
    <property type="match status" value="1"/>
</dbReference>
<dbReference type="SUPFAM" id="SSF53697">
    <property type="entry name" value="SIS domain"/>
    <property type="match status" value="1"/>
</dbReference>
<dbReference type="OrthoDB" id="9797415at2"/>
<keyword evidence="8" id="KW-1185">Reference proteome</keyword>
<dbReference type="GO" id="GO:0006487">
    <property type="term" value="P:protein N-linked glycosylation"/>
    <property type="evidence" value="ECO:0007669"/>
    <property type="project" value="TreeGrafter"/>
</dbReference>
<dbReference type="EC" id="2.6.1.16" evidence="2"/>
<evidence type="ECO:0000313" key="7">
    <source>
        <dbReference type="EMBL" id="KAA6182519.1"/>
    </source>
</evidence>
<comment type="caution">
    <text evidence="7">The sequence shown here is derived from an EMBL/GenBank/DDBJ whole genome shotgun (WGS) entry which is preliminary data.</text>
</comment>
<dbReference type="PANTHER" id="PTHR10937:SF0">
    <property type="entry name" value="GLUTAMINE--FRUCTOSE-6-PHOSPHATE TRANSAMINASE (ISOMERIZING)"/>
    <property type="match status" value="1"/>
</dbReference>
<organism evidence="7 8">
    <name type="scientific">Thiohalocapsa marina</name>
    <dbReference type="NCBI Taxonomy" id="424902"/>
    <lineage>
        <taxon>Bacteria</taxon>
        <taxon>Pseudomonadati</taxon>
        <taxon>Pseudomonadota</taxon>
        <taxon>Gammaproteobacteria</taxon>
        <taxon>Chromatiales</taxon>
        <taxon>Chromatiaceae</taxon>
        <taxon>Thiohalocapsa</taxon>
    </lineage>
</organism>
<dbReference type="PROSITE" id="PS51464">
    <property type="entry name" value="SIS"/>
    <property type="match status" value="2"/>
</dbReference>
<dbReference type="GO" id="GO:0097367">
    <property type="term" value="F:carbohydrate derivative binding"/>
    <property type="evidence" value="ECO:0007669"/>
    <property type="project" value="InterPro"/>
</dbReference>
<dbReference type="CDD" id="cd05008">
    <property type="entry name" value="SIS_GlmS_GlmD_1"/>
    <property type="match status" value="1"/>
</dbReference>
<evidence type="ECO:0000259" key="6">
    <source>
        <dbReference type="PROSITE" id="PS51464"/>
    </source>
</evidence>
<reference evidence="7 8" key="1">
    <citation type="submission" date="2019-09" db="EMBL/GenBank/DDBJ databases">
        <title>Whole-genome sequence of the purple sulfur bacterium Thiohalocapsa marina DSM 19078.</title>
        <authorList>
            <person name="Kyndt J.A."/>
            <person name="Meyer T.E."/>
        </authorList>
    </citation>
    <scope>NUCLEOTIDE SEQUENCE [LARGE SCALE GENOMIC DNA]</scope>
    <source>
        <strain evidence="7 8">DSM 19078</strain>
    </source>
</reference>
<sequence length="380" mass="40746">MPPNVEKRHSWRLYRDEIERQGAALQARLQPIMEQAEQIARRLPLERLSQLYLTGSGDSYIAAVSCQYAYRALAGLSAWAVEAFEVGPYHAPLLAAQTLLVSTSISGRTKTATASLGEARARGAPTLLITNTPGSPATTLADDVIELQVPSIDTSGFIPSTLSYMAGMVAQLGLALALGERLGRIGPEQAERFRAELALALGSLNALIAAHDGPVRAFAARLAGRTPCLIGGGSLYGTALFGEAKLIESAMIPVSVQQVEEWAHIRRFLTGPQSPSVFLATPGRSRQRMLEIMGEARAQDTEVIAVAEAGDAEVAAIAHEVWPVPALNVEPLQPLTAAIPMQLLAYWCMVERDVRPFYADIRPIHIGLTLPPTSSDGGLR</sequence>
<dbReference type="InterPro" id="IPR035466">
    <property type="entry name" value="GlmS/AgaS_SIS"/>
</dbReference>
<dbReference type="GO" id="GO:0006047">
    <property type="term" value="P:UDP-N-acetylglucosamine metabolic process"/>
    <property type="evidence" value="ECO:0007669"/>
    <property type="project" value="TreeGrafter"/>
</dbReference>
<dbReference type="EMBL" id="VWXX01000045">
    <property type="protein sequence ID" value="KAA6182519.1"/>
    <property type="molecule type" value="Genomic_DNA"/>
</dbReference>
<dbReference type="InterPro" id="IPR001347">
    <property type="entry name" value="SIS_dom"/>
</dbReference>
<dbReference type="Pfam" id="PF01380">
    <property type="entry name" value="SIS"/>
    <property type="match status" value="2"/>
</dbReference>
<name>A0A5M8FCX5_9GAMM</name>
<dbReference type="Proteomes" id="UP000322981">
    <property type="component" value="Unassembled WGS sequence"/>
</dbReference>
<keyword evidence="5" id="KW-0315">Glutamine amidotransferase</keyword>
<protein>
    <recommendedName>
        <fullName evidence="3">Glutamine--fructose-6-phosphate aminotransferase [isomerizing]</fullName>
        <ecNumber evidence="2">2.6.1.16</ecNumber>
    </recommendedName>
</protein>
<dbReference type="RefSeq" id="WP_150094750.1">
    <property type="nucleotide sequence ID" value="NZ_JBFUOH010000064.1"/>
</dbReference>